<dbReference type="PROSITE" id="PS50275">
    <property type="entry name" value="SAC"/>
    <property type="match status" value="1"/>
</dbReference>
<feature type="chain" id="PRO_5032770612" description="Phosphatidylinositol-3-phosphatase SAC1" evidence="8">
    <location>
        <begin position="30"/>
        <end position="1003"/>
    </location>
</feature>
<protein>
    <recommendedName>
        <fullName evidence="4">Phosphatidylinositol-3-phosphatase SAC1</fullName>
        <ecNumber evidence="1">3.1.3.64</ecNumber>
    </recommendedName>
    <alternativeName>
        <fullName evidence="6">Phosphatidylinositol-4-phosphate phosphatase</fullName>
    </alternativeName>
    <alternativeName>
        <fullName evidence="5">Suppressor of actin mutations 1-like protein</fullName>
    </alternativeName>
</protein>
<dbReference type="PANTHER" id="PTHR45662">
    <property type="entry name" value="PHOSPHATIDYLINOSITIDE PHOSPHATASE SAC1"/>
    <property type="match status" value="1"/>
</dbReference>
<evidence type="ECO:0000256" key="2">
    <source>
        <dbReference type="ARBA" id="ARBA00036631"/>
    </source>
</evidence>
<dbReference type="Gene3D" id="3.40.50.1820">
    <property type="entry name" value="alpha/beta hydrolase"/>
    <property type="match status" value="1"/>
</dbReference>
<feature type="transmembrane region" description="Helical" evidence="7">
    <location>
        <begin position="764"/>
        <end position="785"/>
    </location>
</feature>
<dbReference type="EMBL" id="CAJNOJ010000001">
    <property type="protein sequence ID" value="CAF0723090.1"/>
    <property type="molecule type" value="Genomic_DNA"/>
</dbReference>
<accession>A0A813MMM5</accession>
<evidence type="ECO:0000256" key="1">
    <source>
        <dbReference type="ARBA" id="ARBA00013038"/>
    </source>
</evidence>
<dbReference type="Proteomes" id="UP000663852">
    <property type="component" value="Unassembled WGS sequence"/>
</dbReference>
<feature type="signal peptide" evidence="8">
    <location>
        <begin position="1"/>
        <end position="29"/>
    </location>
</feature>
<comment type="caution">
    <text evidence="10">The sequence shown here is derived from an EMBL/GenBank/DDBJ whole genome shotgun (WGS) entry which is preliminary data.</text>
</comment>
<dbReference type="GO" id="GO:0004438">
    <property type="term" value="F:phosphatidylinositol-3-phosphate phosphatase activity"/>
    <property type="evidence" value="ECO:0007669"/>
    <property type="project" value="UniProtKB-EC"/>
</dbReference>
<name>A0A813MMM5_ADIRI</name>
<proteinExistence type="predicted"/>
<keyword evidence="7" id="KW-0812">Transmembrane</keyword>
<feature type="transmembrane region" description="Helical" evidence="7">
    <location>
        <begin position="607"/>
        <end position="625"/>
    </location>
</feature>
<evidence type="ECO:0000256" key="6">
    <source>
        <dbReference type="ARBA" id="ARBA00041911"/>
    </source>
</evidence>
<dbReference type="GO" id="GO:0005783">
    <property type="term" value="C:endoplasmic reticulum"/>
    <property type="evidence" value="ECO:0007669"/>
    <property type="project" value="TreeGrafter"/>
</dbReference>
<evidence type="ECO:0000256" key="4">
    <source>
        <dbReference type="ARBA" id="ARBA00040795"/>
    </source>
</evidence>
<feature type="transmembrane region" description="Helical" evidence="7">
    <location>
        <begin position="791"/>
        <end position="810"/>
    </location>
</feature>
<evidence type="ECO:0000259" key="9">
    <source>
        <dbReference type="PROSITE" id="PS50275"/>
    </source>
</evidence>
<comment type="catalytic activity">
    <reaction evidence="3">
        <text>a 1,2-diacyl-sn-glycero-3-phospho-(1D-myo-inositol 4-phosphate) + H2O = a 1,2-diacyl-sn-glycero-3-phospho-(1D-myo-inositol) + phosphate</text>
        <dbReference type="Rhea" id="RHEA:55652"/>
        <dbReference type="ChEBI" id="CHEBI:15377"/>
        <dbReference type="ChEBI" id="CHEBI:43474"/>
        <dbReference type="ChEBI" id="CHEBI:57880"/>
        <dbReference type="ChEBI" id="CHEBI:58178"/>
    </reaction>
    <physiologicalReaction direction="left-to-right" evidence="3">
        <dbReference type="Rhea" id="RHEA:55653"/>
    </physiologicalReaction>
</comment>
<evidence type="ECO:0000256" key="8">
    <source>
        <dbReference type="SAM" id="SignalP"/>
    </source>
</evidence>
<feature type="domain" description="SAC" evidence="9">
    <location>
        <begin position="172"/>
        <end position="501"/>
    </location>
</feature>
<dbReference type="InterPro" id="IPR049492">
    <property type="entry name" value="BD-FAE-like_dom"/>
</dbReference>
<organism evidence="10 11">
    <name type="scientific">Adineta ricciae</name>
    <name type="common">Rotifer</name>
    <dbReference type="NCBI Taxonomy" id="249248"/>
    <lineage>
        <taxon>Eukaryota</taxon>
        <taxon>Metazoa</taxon>
        <taxon>Spiralia</taxon>
        <taxon>Gnathifera</taxon>
        <taxon>Rotifera</taxon>
        <taxon>Eurotatoria</taxon>
        <taxon>Bdelloidea</taxon>
        <taxon>Adinetida</taxon>
        <taxon>Adinetidae</taxon>
        <taxon>Adineta</taxon>
    </lineage>
</organism>
<evidence type="ECO:0000256" key="5">
    <source>
        <dbReference type="ARBA" id="ARBA00041396"/>
    </source>
</evidence>
<evidence type="ECO:0000313" key="10">
    <source>
        <dbReference type="EMBL" id="CAF0723090.1"/>
    </source>
</evidence>
<evidence type="ECO:0000313" key="11">
    <source>
        <dbReference type="Proteomes" id="UP000663852"/>
    </source>
</evidence>
<keyword evidence="7" id="KW-1133">Transmembrane helix</keyword>
<dbReference type="OrthoDB" id="405996at2759"/>
<comment type="catalytic activity">
    <reaction evidence="2">
        <text>a 1,2-diacyl-sn-glycero-3-phospho-(1D-myo-inositol-3-phosphate) + H2O = a 1,2-diacyl-sn-glycero-3-phospho-(1D-myo-inositol) + phosphate</text>
        <dbReference type="Rhea" id="RHEA:12316"/>
        <dbReference type="ChEBI" id="CHEBI:15377"/>
        <dbReference type="ChEBI" id="CHEBI:43474"/>
        <dbReference type="ChEBI" id="CHEBI:57880"/>
        <dbReference type="ChEBI" id="CHEBI:58088"/>
        <dbReference type="EC" id="3.1.3.64"/>
    </reaction>
    <physiologicalReaction direction="left-to-right" evidence="2">
        <dbReference type="Rhea" id="RHEA:12317"/>
    </physiologicalReaction>
</comment>
<keyword evidence="7" id="KW-0472">Membrane</keyword>
<dbReference type="EC" id="3.1.3.64" evidence="1"/>
<dbReference type="AlphaFoldDB" id="A0A813MMM5"/>
<dbReference type="InterPro" id="IPR002013">
    <property type="entry name" value="SAC_dom"/>
</dbReference>
<keyword evidence="8" id="KW-0732">Signal</keyword>
<gene>
    <name evidence="10" type="ORF">EDS130_LOCUS456</name>
</gene>
<dbReference type="Pfam" id="PF20434">
    <property type="entry name" value="BD-FAE"/>
    <property type="match status" value="2"/>
</dbReference>
<sequence length="1003" mass="114627">MARLVFASLFLQLALIALLLAVLSHSVNTKIATPTMNDTSLWSWTDTYGGYYQNIVDNYTLHLLPDYIVVQPMTRDTKEFLVIDRTHEDIQIHSTLPNTDGAIRRSIHGIIGLINLISGPYLIVITSKVRVGDINGQAIYKVQTTDIIPYARNMSHLNEHQLKYNTKYLSMIELVLRTEAFYFSYTYDITHTFQRLQTSPPDFHSIPFVERADQRFVWNRYLLSQFLTNRATARFALPIIHGFVALHTFNINGHSFIYGVISRRSTYRAGTRLFIRGIDDEGRVANFVETEQILQLDDIACSYVQTRGSVPCFWAQLPDLRYKPKVTVLPSTNHMGAFRQHFEEQERWYGRQFLISLTNHHGAEGRLNAKYRELYEASQNSYLKFEDFDFHKECAGMRYDRLTILLARIIADQDDYSYFAMNKDGSLQSLQTGVFRTNCVDCLDRTNVVQTLLARRVLEQQLKHYNVIKYNETIDSYKQLSTMFKNIWADNADVISLQYAGTGALKTDYTRTGQRSAMGLLKDGYNSCMRYVLNNFFDGFRQDGIDLFLGNYRVASDEGRTPESCPISKEISKKYLVLPVTMFLALSMCIISLLIPSSSFREQITYVLFWGAATISTLAITIFWGQELVDAPKLYSKTSYIDRIGETFRMTIIDKLKSLLHITPTYDPSLTVRNIAYFSGVDAHVNNKLDIFLPAGRANSVQTFTAQTEIDRRRIPVIVHVHGGGWVRGSRTSEGRGGPTVGRTCAQEGFVGVVISYRLARISLISYLAWSLIFGLVIIIVGIGLLSWQLIAGYVAFMAVAYGYNFFYKVRKPVNIDHMMDDISRALIYVRDHIQEHCSDADPNQIFLSGHSAGTHLISLLVLDKSHLQRHHFPLSCIRGVIATSGIYSLANPTHDSHNNIRSWIFKILYSSNLIYPKGKTMKDYSPIEYIKEGDDLPPFLILSARYDMGLEVDGKRFYERFRACRQSADYHVVSGSHGSIASNFAKNDARKYFFQFIHQHMT</sequence>
<dbReference type="GO" id="GO:0046856">
    <property type="term" value="P:phosphatidylinositol dephosphorylation"/>
    <property type="evidence" value="ECO:0007669"/>
    <property type="project" value="TreeGrafter"/>
</dbReference>
<evidence type="ECO:0000256" key="3">
    <source>
        <dbReference type="ARBA" id="ARBA00036807"/>
    </source>
</evidence>
<dbReference type="GO" id="GO:0043812">
    <property type="term" value="F:phosphatidylinositol-4-phosphate phosphatase activity"/>
    <property type="evidence" value="ECO:0007669"/>
    <property type="project" value="TreeGrafter"/>
</dbReference>
<feature type="transmembrane region" description="Helical" evidence="7">
    <location>
        <begin position="575"/>
        <end position="595"/>
    </location>
</feature>
<feature type="transmembrane region" description="Helical" evidence="7">
    <location>
        <begin position="106"/>
        <end position="125"/>
    </location>
</feature>
<evidence type="ECO:0000256" key="7">
    <source>
        <dbReference type="SAM" id="Phobius"/>
    </source>
</evidence>
<dbReference type="SUPFAM" id="SSF53474">
    <property type="entry name" value="alpha/beta-Hydrolases"/>
    <property type="match status" value="1"/>
</dbReference>
<reference evidence="10" key="1">
    <citation type="submission" date="2021-02" db="EMBL/GenBank/DDBJ databases">
        <authorList>
            <person name="Nowell W R."/>
        </authorList>
    </citation>
    <scope>NUCLEOTIDE SEQUENCE</scope>
</reference>
<dbReference type="InterPro" id="IPR029058">
    <property type="entry name" value="AB_hydrolase_fold"/>
</dbReference>
<dbReference type="Pfam" id="PF02383">
    <property type="entry name" value="Syja_N"/>
    <property type="match status" value="1"/>
</dbReference>
<dbReference type="PANTHER" id="PTHR45662:SF2">
    <property type="entry name" value="PHOSPHATIDYLINOSITOL-3-PHOSPHATASE SAC1"/>
    <property type="match status" value="1"/>
</dbReference>